<accession>A0A2G9UJ03</accession>
<dbReference type="GO" id="GO:0032809">
    <property type="term" value="C:neuronal cell body membrane"/>
    <property type="evidence" value="ECO:0007669"/>
    <property type="project" value="TreeGrafter"/>
</dbReference>
<dbReference type="Proteomes" id="UP000230423">
    <property type="component" value="Unassembled WGS sequence"/>
</dbReference>
<feature type="domain" description="Ig-like" evidence="2">
    <location>
        <begin position="503"/>
        <end position="588"/>
    </location>
</feature>
<dbReference type="PANTHER" id="PTHR45889:SF1">
    <property type="entry name" value="CELL ADHESION MOLECULE 2"/>
    <property type="match status" value="1"/>
</dbReference>
<dbReference type="GO" id="GO:0007156">
    <property type="term" value="P:homophilic cell adhesion via plasma membrane adhesion molecules"/>
    <property type="evidence" value="ECO:0007669"/>
    <property type="project" value="TreeGrafter"/>
</dbReference>
<keyword evidence="4" id="KW-1185">Reference proteome</keyword>
<dbReference type="SMART" id="SM00409">
    <property type="entry name" value="IG"/>
    <property type="match status" value="6"/>
</dbReference>
<evidence type="ECO:0000259" key="2">
    <source>
        <dbReference type="PROSITE" id="PS50835"/>
    </source>
</evidence>
<feature type="region of interest" description="Disordered" evidence="1">
    <location>
        <begin position="278"/>
        <end position="297"/>
    </location>
</feature>
<feature type="domain" description="Ig-like" evidence="2">
    <location>
        <begin position="1"/>
        <end position="90"/>
    </location>
</feature>
<dbReference type="AlphaFoldDB" id="A0A2G9UJ03"/>
<evidence type="ECO:0000313" key="4">
    <source>
        <dbReference type="Proteomes" id="UP000230423"/>
    </source>
</evidence>
<feature type="region of interest" description="Disordered" evidence="1">
    <location>
        <begin position="355"/>
        <end position="403"/>
    </location>
</feature>
<dbReference type="InterPro" id="IPR007110">
    <property type="entry name" value="Ig-like_dom"/>
</dbReference>
<dbReference type="InterPro" id="IPR013783">
    <property type="entry name" value="Ig-like_fold"/>
</dbReference>
<name>A0A2G9UJ03_TELCI</name>
<gene>
    <name evidence="3" type="ORF">TELCIR_08704</name>
</gene>
<evidence type="ECO:0000256" key="1">
    <source>
        <dbReference type="SAM" id="MobiDB-lite"/>
    </source>
</evidence>
<dbReference type="OrthoDB" id="10055367at2759"/>
<dbReference type="CDD" id="cd00096">
    <property type="entry name" value="Ig"/>
    <property type="match status" value="1"/>
</dbReference>
<feature type="domain" description="Ig-like" evidence="2">
    <location>
        <begin position="101"/>
        <end position="186"/>
    </location>
</feature>
<dbReference type="SUPFAM" id="SSF48726">
    <property type="entry name" value="Immunoglobulin"/>
    <property type="match status" value="6"/>
</dbReference>
<feature type="domain" description="Ig-like" evidence="2">
    <location>
        <begin position="377"/>
        <end position="486"/>
    </location>
</feature>
<feature type="region of interest" description="Disordered" evidence="1">
    <location>
        <begin position="561"/>
        <end position="598"/>
    </location>
</feature>
<feature type="domain" description="Ig-like" evidence="2">
    <location>
        <begin position="286"/>
        <end position="373"/>
    </location>
</feature>
<dbReference type="InterPro" id="IPR003599">
    <property type="entry name" value="Ig_sub"/>
</dbReference>
<feature type="compositionally biased region" description="Pro residues" evidence="1">
    <location>
        <begin position="375"/>
        <end position="384"/>
    </location>
</feature>
<feature type="compositionally biased region" description="Polar residues" evidence="1">
    <location>
        <begin position="385"/>
        <end position="397"/>
    </location>
</feature>
<dbReference type="InterPro" id="IPR003598">
    <property type="entry name" value="Ig_sub2"/>
</dbReference>
<evidence type="ECO:0000313" key="3">
    <source>
        <dbReference type="EMBL" id="PIO69470.1"/>
    </source>
</evidence>
<dbReference type="InterPro" id="IPR036179">
    <property type="entry name" value="Ig-like_dom_sf"/>
</dbReference>
<dbReference type="Pfam" id="PF13927">
    <property type="entry name" value="Ig_3"/>
    <property type="match status" value="5"/>
</dbReference>
<feature type="non-terminal residue" evidence="3">
    <location>
        <position position="598"/>
    </location>
</feature>
<feature type="region of interest" description="Disordered" evidence="1">
    <location>
        <begin position="415"/>
        <end position="457"/>
    </location>
</feature>
<organism evidence="3 4">
    <name type="scientific">Teladorsagia circumcincta</name>
    <name type="common">Brown stomach worm</name>
    <name type="synonym">Ostertagia circumcincta</name>
    <dbReference type="NCBI Taxonomy" id="45464"/>
    <lineage>
        <taxon>Eukaryota</taxon>
        <taxon>Metazoa</taxon>
        <taxon>Ecdysozoa</taxon>
        <taxon>Nematoda</taxon>
        <taxon>Chromadorea</taxon>
        <taxon>Rhabditida</taxon>
        <taxon>Rhabditina</taxon>
        <taxon>Rhabditomorpha</taxon>
        <taxon>Strongyloidea</taxon>
        <taxon>Trichostrongylidae</taxon>
        <taxon>Teladorsagia</taxon>
    </lineage>
</organism>
<dbReference type="Gene3D" id="2.60.40.10">
    <property type="entry name" value="Immunoglobulins"/>
    <property type="match status" value="6"/>
</dbReference>
<dbReference type="SMART" id="SM00408">
    <property type="entry name" value="IGc2"/>
    <property type="match status" value="6"/>
</dbReference>
<dbReference type="EMBL" id="KZ346642">
    <property type="protein sequence ID" value="PIO69470.1"/>
    <property type="molecule type" value="Genomic_DNA"/>
</dbReference>
<proteinExistence type="predicted"/>
<reference evidence="3 4" key="1">
    <citation type="submission" date="2015-09" db="EMBL/GenBank/DDBJ databases">
        <title>Draft genome of the parasitic nematode Teladorsagia circumcincta isolate WARC Sus (inbred).</title>
        <authorList>
            <person name="Mitreva M."/>
        </authorList>
    </citation>
    <scope>NUCLEOTIDE SEQUENCE [LARGE SCALE GENOMIC DNA]</scope>
    <source>
        <strain evidence="3 4">S</strain>
    </source>
</reference>
<dbReference type="PROSITE" id="PS50835">
    <property type="entry name" value="IG_LIKE"/>
    <property type="match status" value="6"/>
</dbReference>
<dbReference type="FunFam" id="2.60.40.10:FF:000637">
    <property type="entry name" value="Basement membrane proteoglycan"/>
    <property type="match status" value="4"/>
</dbReference>
<dbReference type="PANTHER" id="PTHR45889">
    <property type="entry name" value="IG-LIKE DOMAIN-CONTAINING PROTEIN"/>
    <property type="match status" value="1"/>
</dbReference>
<feature type="domain" description="Ig-like" evidence="2">
    <location>
        <begin position="190"/>
        <end position="276"/>
    </location>
</feature>
<sequence length="598" mass="65854">MDLPNHWTHVHFTSFACIIKLLSNFVFIQRSYVRLEWTRVGYPSLPATANVSVDDDAILNLRAVSEEDAGQYRCTATTINSIATDDATLTISHSAMVGRPPQPVVDPLHLTVNENEPAAYRCWVPGIPDCQITWHKERIGGALPHGVYQTGNALKIPRAQLQDAGNYICTAVNDFGIGQSPPARLDVVRPAQRLKVDPVEQTVNEGEPARFRCWVPGNPEAELKWHRVGHQPLPASAQEHQGILHISRASQHEAGQYICTATDPRDKRPLDSDPVTLNIRQPEAPPTAPQVDPQEQTVNEGDPAQFRCWVPGNPQAVIRWSKRTGEPLPAGTLDRDGFLRITNAKMSDAGEYICTANDPRGGPPSEAPPARLNVNPPPMAPQVDPPSQTVDEGQPSSIRCWVPGNPRAQLRWTKHGRQPLPPHAHERDGVLTIPQTSKSDEGHYGRQPLPPHAHERDGVLTIPQTSKSDEGHYVCTAFDPETRTPTDAPPAHIGVRQPTKLQPQVDPIEQTVPEGSPFRIRCWVPGNPNVQLSWRKTQGDINEESVQDRGILTVNNAKLSDDGEYICSAEDPRTGEESEAPPASVHVTPRPRRPDVGD</sequence>
<protein>
    <submittedName>
        <fullName evidence="3">Immunoglobulin domain protein</fullName>
    </submittedName>
</protein>